<name>A0A9N8WXF2_GIBZA</name>
<gene>
    <name evidence="1" type="ORF">MDCFG202_LOCUS518653</name>
</gene>
<evidence type="ECO:0000313" key="2">
    <source>
        <dbReference type="Proteomes" id="UP000746612"/>
    </source>
</evidence>
<dbReference type="InterPro" id="IPR013320">
    <property type="entry name" value="ConA-like_dom_sf"/>
</dbReference>
<organism evidence="1 2">
    <name type="scientific">Gibberella zeae</name>
    <name type="common">Wheat head blight fungus</name>
    <name type="synonym">Fusarium graminearum</name>
    <dbReference type="NCBI Taxonomy" id="5518"/>
    <lineage>
        <taxon>Eukaryota</taxon>
        <taxon>Fungi</taxon>
        <taxon>Dikarya</taxon>
        <taxon>Ascomycota</taxon>
        <taxon>Pezizomycotina</taxon>
        <taxon>Sordariomycetes</taxon>
        <taxon>Hypocreomycetidae</taxon>
        <taxon>Hypocreales</taxon>
        <taxon>Nectriaceae</taxon>
        <taxon>Fusarium</taxon>
    </lineage>
</organism>
<evidence type="ECO:0008006" key="3">
    <source>
        <dbReference type="Google" id="ProtNLM"/>
    </source>
</evidence>
<comment type="caution">
    <text evidence="1">The sequence shown here is derived from an EMBL/GenBank/DDBJ whole genome shotgun (WGS) entry which is preliminary data.</text>
</comment>
<dbReference type="SUPFAM" id="SSF49899">
    <property type="entry name" value="Concanavalin A-like lectins/glucanases"/>
    <property type="match status" value="3"/>
</dbReference>
<dbReference type="Proteomes" id="UP000746612">
    <property type="component" value="Unassembled WGS sequence"/>
</dbReference>
<evidence type="ECO:0000313" key="1">
    <source>
        <dbReference type="EMBL" id="CAG2006331.1"/>
    </source>
</evidence>
<dbReference type="EMBL" id="CAJPIJ010000184">
    <property type="protein sequence ID" value="CAG2006331.1"/>
    <property type="molecule type" value="Genomic_DNA"/>
</dbReference>
<reference evidence="1" key="1">
    <citation type="submission" date="2021-03" db="EMBL/GenBank/DDBJ databases">
        <authorList>
            <person name="Alouane T."/>
            <person name="Langin T."/>
            <person name="Bonhomme L."/>
        </authorList>
    </citation>
    <scope>NUCLEOTIDE SEQUENCE</scope>
    <source>
        <strain evidence="1">MDC_Fg202</strain>
    </source>
</reference>
<dbReference type="Gene3D" id="2.60.120.200">
    <property type="match status" value="2"/>
</dbReference>
<protein>
    <recommendedName>
        <fullName evidence="3">LamG-like jellyroll fold domain-containing protein</fullName>
    </recommendedName>
</protein>
<dbReference type="Pfam" id="PF13385">
    <property type="entry name" value="Laminin_G_3"/>
    <property type="match status" value="1"/>
</dbReference>
<accession>A0A9N8WXF2</accession>
<proteinExistence type="predicted"/>
<sequence>MGTVFEDPNEKVFVGSSGTRYMSTRLVVHAGVTVSIALRDAGNKRLVFEYAVLDPSNGSSSGTQSKSQDTGKTVIGDALDSQGWSESPLALPFPSEVRVVGEEAIPNWSVPPVDTGGVACAPEPREKLDFWLSTTLSFTENVPDFEVLSDEKPRADTNSQANISTFFARAYRTKRCLRALSRKNNIGHYVNGNLLCDRYILSGGVLTRPLEVRYRRSGQKSLMLNDRDTLGVSDINDNFFYEPTLSLKFAPVVRLGSFSVLRVPTMSNDSFRWMFFLSSLSETQIDHYTCDVSSDGLFDLRGKVYYSCNKNHDKVFSTESGQCTATGCDKPLVPLVPAGASSGRAVVLGIQGASTQLALTNEFQLISPQVPNGVTVEAWIQPSDLAIPAGSFHTIFGMKGPSVVLDEDMQLALTDPSNPSSILWSTGLSAKKGEWNHVALIISIENGKPNAKLVVNDEASKDFVLGVTSMSLKWVGSLGNSTKVDFCGSIDEIRIWSYSLDPKTISCNKNSTPTGTEALLAACWHCDEGNGGTLYDSTATANHIIMLPKPSEGCGWTGSQAPVRRNAGLTKRILRVNSGAAIVGGISAGMYYEQVSFSAASTDQKASNTSSELNASNRTEEKPLKRNARVLVCSVAMMRGGPSQNMFLLDFGLLSDGTLGGLPGEIGFPVINLDEKEMKASTELLFTDPEGTELFGAFLAFQAGYSSYSPPQIWETAAGGITIYFQTGYDTFGALPYSTSRGITVGVSAKLGVSKSGEDERVMAASKLRTANSIKISTEACIWADSETVLNLSISATKPDKSIISEQWKGLPCDFHDMCSIINGLYTFEEMSDTTVASCSATATKLNAATMTCYNVAVTTPLTKALSAGTCLKIGRAYVQTAATTAVNSTVLLVTSPYSFGYDLCKVVEPLEAKPGEAISFLGYDYTRLVTCELRGSTSKAGSSLVSLNQKSSIGELPSNNGSKVSVPAEVTIPGSPETPYFSSSGKSRALKLSGETTLSTFHLRNAATDACSGLTFESWIKVDRCLESVIVSYTTQKRRSGSKENEAQTFILAVAPTTEWKYALEGNINEKYFRIEQSSLLQINHWVHTAISYQNLYSLRFNGGNYVQLGNASEFNLSNFSMLFHLQLSEFSADRSEQILLSKAESPDGPAPYQVSILRDGGDKAIVQLRFWLDTDNDKVTTSLQTIKSKFSLENGKPYIIFVSREIVNPNAGTTATSPSSFVTLKAWPAGGDVTKPSATPPVEMSSTKQSNDPIVHTIEIPAPCGETASTEAPLRLGGGLPNTKGIVGQISGFKLWSISAKVPDDITNFKFESLTKSLLGSYSFTSTDDKILRDDCGRYHGTLREKPDWTSSPFPNKAPLSIYINGKALSNQPTTIRRDLLKAPIGPHQLTIGNSIHGDSTFRYMASPTNFMGQLDELRIWEVAKSRESICDAYCSKLTDVPPEIAVYFPFEEVIKQDPRVSNNKTHSPIIADMSNNNWNLSVVHDHPLVVEDLLVSSAAPVGRDAACVAQLLHGNRGQDQGGRDIISRPSVVEYGDLTIGPNGAMDGSFKRAYTFVTPEGSWVLITGFKIGTLVTEWFSQVQTAPTLIGYIEGAPPVPAENWTSKDDAGDDPLSSIKFVNAQSCSYSYSSRKEDGSDTDTTIVRGAGAKWEASAGLGVSTQISEGEIKAGLKTAMEISSSSIDNEVSTTTSHNTIDVQSVLSGKWTKDANGKERFEPNNTGIALVKSKVADVFALRLKLQGPTKPLVAYQMRPNTDIPKDRNLVSFRINPYYTKQGCIDGKHGSQADTNFPQALSSGSHRDLSYFKPVEAYAIRDRIRRAEEQLAGEYERFQCSVPRNRFQKKSLPKRSKRNICNSYVWTADGGTFQETNSTMDFVQQEVGGSMSDKVGLGLVFDMEISMATVLQTANVDSLFSTHFNMMLTKEHDSENSFELQATLPPPVDVKDREGAVDSYRWMSFWLEPHVDATAAFFQQVVDRKWLQESTEGNAATLRSLEAALKAEKADAKTKAWRVFHRCTYVSRVLEKIVAPAASVAPKAVLFDQTPNWGLICALEPYLRSAKDKNEVREKLQPLIDKHWPVLQENKRIANQLVDILVEYLGVS</sequence>